<dbReference type="CDD" id="cd00090">
    <property type="entry name" value="HTH_ARSR"/>
    <property type="match status" value="1"/>
</dbReference>
<dbReference type="Pfam" id="PF25227">
    <property type="entry name" value="DUF7845"/>
    <property type="match status" value="1"/>
</dbReference>
<dbReference type="InterPro" id="IPR057167">
    <property type="entry name" value="DUF7845"/>
</dbReference>
<proteinExistence type="predicted"/>
<evidence type="ECO:0000313" key="4">
    <source>
        <dbReference type="Proteomes" id="UP001595821"/>
    </source>
</evidence>
<reference evidence="3 4" key="1">
    <citation type="journal article" date="2014" name="Int. J. Syst. Evol. Microbiol.">
        <title>Complete genome sequence of Corynebacterium casei LMG S-19264T (=DSM 44701T), isolated from a smear-ripened cheese.</title>
        <authorList>
            <consortium name="US DOE Joint Genome Institute (JGI-PGF)"/>
            <person name="Walter F."/>
            <person name="Albersmeier A."/>
            <person name="Kalinowski J."/>
            <person name="Ruckert C."/>
        </authorList>
    </citation>
    <scope>NUCLEOTIDE SEQUENCE [LARGE SCALE GENOMIC DNA]</scope>
    <source>
        <strain evidence="3 4">IBRC-M 10912</strain>
    </source>
</reference>
<evidence type="ECO:0000313" key="3">
    <source>
        <dbReference type="EMBL" id="MFC4247248.1"/>
    </source>
</evidence>
<dbReference type="Proteomes" id="UP001595821">
    <property type="component" value="Unassembled WGS sequence"/>
</dbReference>
<dbReference type="InterPro" id="IPR011991">
    <property type="entry name" value="ArsR-like_HTH"/>
</dbReference>
<feature type="compositionally biased region" description="Basic and acidic residues" evidence="1">
    <location>
        <begin position="478"/>
        <end position="488"/>
    </location>
</feature>
<feature type="region of interest" description="Disordered" evidence="1">
    <location>
        <begin position="1"/>
        <end position="22"/>
    </location>
</feature>
<dbReference type="EMBL" id="JBHSDJ010000029">
    <property type="protein sequence ID" value="MFC4247248.1"/>
    <property type="molecule type" value="Genomic_DNA"/>
</dbReference>
<dbReference type="SUPFAM" id="SSF46785">
    <property type="entry name" value="Winged helix' DNA-binding domain"/>
    <property type="match status" value="1"/>
</dbReference>
<dbReference type="AlphaFoldDB" id="A0ABD5NZP4"/>
<feature type="compositionally biased region" description="Acidic residues" evidence="1">
    <location>
        <begin position="1"/>
        <end position="20"/>
    </location>
</feature>
<evidence type="ECO:0000259" key="2">
    <source>
        <dbReference type="Pfam" id="PF25227"/>
    </source>
</evidence>
<dbReference type="Gene3D" id="1.10.10.10">
    <property type="entry name" value="Winged helix-like DNA-binding domain superfamily/Winged helix DNA-binding domain"/>
    <property type="match status" value="1"/>
</dbReference>
<feature type="compositionally biased region" description="Acidic residues" evidence="1">
    <location>
        <begin position="489"/>
        <end position="499"/>
    </location>
</feature>
<feature type="region of interest" description="Disordered" evidence="1">
    <location>
        <begin position="466"/>
        <end position="510"/>
    </location>
</feature>
<protein>
    <submittedName>
        <fullName evidence="3">Winged helix-turn-helix transcriptional regulator</fullName>
    </submittedName>
</protein>
<comment type="caution">
    <text evidence="3">The sequence shown here is derived from an EMBL/GenBank/DDBJ whole genome shotgun (WGS) entry which is preliminary data.</text>
</comment>
<evidence type="ECO:0000256" key="1">
    <source>
        <dbReference type="SAM" id="MobiDB-lite"/>
    </source>
</evidence>
<feature type="domain" description="DUF7845" evidence="2">
    <location>
        <begin position="110"/>
        <end position="354"/>
    </location>
</feature>
<dbReference type="GeneID" id="71853892"/>
<dbReference type="InterPro" id="IPR036388">
    <property type="entry name" value="WH-like_DNA-bd_sf"/>
</dbReference>
<accession>A0ABD5NZP4</accession>
<organism evidence="3 4">
    <name type="scientific">Natribaculum luteum</name>
    <dbReference type="NCBI Taxonomy" id="1586232"/>
    <lineage>
        <taxon>Archaea</taxon>
        <taxon>Methanobacteriati</taxon>
        <taxon>Methanobacteriota</taxon>
        <taxon>Stenosarchaea group</taxon>
        <taxon>Halobacteria</taxon>
        <taxon>Halobacteriales</taxon>
        <taxon>Natrialbaceae</taxon>
        <taxon>Natribaculum</taxon>
    </lineage>
</organism>
<name>A0ABD5NZP4_9EURY</name>
<dbReference type="RefSeq" id="WP_246974740.1">
    <property type="nucleotide sequence ID" value="NZ_CP095397.1"/>
</dbReference>
<gene>
    <name evidence="3" type="ORF">ACFOZ7_09600</name>
</gene>
<dbReference type="Pfam" id="PF13412">
    <property type="entry name" value="HTH_24"/>
    <property type="match status" value="1"/>
</dbReference>
<dbReference type="InterPro" id="IPR036390">
    <property type="entry name" value="WH_DNA-bd_sf"/>
</dbReference>
<sequence length="554" mass="63949">MSVDATDDPVQFDDVTESEADTFPRPRAHGAAVMNHFADVDDPDADRSADRGTLYDRALGYWREHVGDRDAEPYVAVDDFEADWLPSGDYALVLTSSRWKAGTGRGDDYRAYYEHHLKLREWGPEDDDGERPLHKPALALHVEIMPQFTDMVYESGDSLECPYGEGTRLLAWTTWAEGPFEIERRLYDALRAVYGRDAVDLDDRVDDARRIPKAEAHIRFSIGKKAAAIETLEQSKQLIDWGGESEIDAHQRRQKEGWLEALVESDRWHLLGFDPQRYSTEVKIYQANQWHRKPPSDPFHHPKLEASYAGVDRGELPHVSEWDDVLEHLRAVVATHARWAGIGRSDLVSDGFFDGPQAPPWEFERPTGRRQMLKRRYEDLATDIYREALKESTTAVYDILRVIAEHDGANYDTLVERTGLARSTVRYHVRRLAEEGVVTREGNPVMVFFVSRVVLERAREILREVRPEDTPEDMDDRAEERRERREERQEDGDDQTDTDDDKRDESTDDANEIGFEYLARLSASIHDVAYLYERDQLDDRDVRVRVDEVPPPLR</sequence>